<feature type="chain" id="PRO_5024406448" evidence="1">
    <location>
        <begin position="38"/>
        <end position="263"/>
    </location>
</feature>
<comment type="caution">
    <text evidence="3">The sequence shown here is derived from an EMBL/GenBank/DDBJ whole genome shotgun (WGS) entry which is preliminary data.</text>
</comment>
<sequence length="263" mass="29311">MLRPLKSRNLMMAPLFKKTATTLFTILAIGSAATASASEVEMSQQQFNSMLMKAFQSNPELLIAGVESVRTYQTMKHKQMFSKSLYYDEDTPVLNEAGEITIVEFFDYACGVCKRGATELAPLIGKDKRIRFVYKDVSILGPNSAELAKIAIAVNQISPNAYPAFHKELLSMQQSVPQKAYELAELMGLDSTLIKKTANSSQVSAILNKNNKLFRDLKLTGTPTFYIGEKKFGGLISRQQMIEEVNLQYSQLVNQTNRQAVSK</sequence>
<dbReference type="Gene3D" id="3.40.30.10">
    <property type="entry name" value="Glutaredoxin"/>
    <property type="match status" value="1"/>
</dbReference>
<evidence type="ECO:0000313" key="4">
    <source>
        <dbReference type="Proteomes" id="UP000322521"/>
    </source>
</evidence>
<reference evidence="3 4" key="1">
    <citation type="submission" date="2019-09" db="EMBL/GenBank/DDBJ databases">
        <title>Draft genome sequence of various Type strains from the CCUG.</title>
        <authorList>
            <person name="Pineiro-Iglesias B."/>
            <person name="Tunovic T."/>
            <person name="Unosson C."/>
            <person name="Inganas E."/>
            <person name="Ohlen M."/>
            <person name="Cardew S."/>
            <person name="Jensie-Markopoulos S."/>
            <person name="Salva-Serra F."/>
            <person name="Jaen-Luchoro D."/>
            <person name="Karlsson R."/>
            <person name="Svensson-Stadler L."/>
            <person name="Chun J."/>
            <person name="Moore E."/>
        </authorList>
    </citation>
    <scope>NUCLEOTIDE SEQUENCE [LARGE SCALE GENOMIC DNA]</scope>
    <source>
        <strain evidence="3 4">CCUG 56969T</strain>
    </source>
</reference>
<dbReference type="SUPFAM" id="SSF52833">
    <property type="entry name" value="Thioredoxin-like"/>
    <property type="match status" value="1"/>
</dbReference>
<evidence type="ECO:0000259" key="2">
    <source>
        <dbReference type="PROSITE" id="PS51352"/>
    </source>
</evidence>
<dbReference type="InterPro" id="IPR050824">
    <property type="entry name" value="Thiol_disulfide_DsbA"/>
</dbReference>
<keyword evidence="1" id="KW-0732">Signal</keyword>
<proteinExistence type="predicted"/>
<feature type="signal peptide" evidence="1">
    <location>
        <begin position="1"/>
        <end position="37"/>
    </location>
</feature>
<dbReference type="GO" id="GO:0016491">
    <property type="term" value="F:oxidoreductase activity"/>
    <property type="evidence" value="ECO:0007669"/>
    <property type="project" value="InterPro"/>
</dbReference>
<feature type="domain" description="Thioredoxin" evidence="2">
    <location>
        <begin position="52"/>
        <end position="250"/>
    </location>
</feature>
<accession>A0A5M9NWZ7</accession>
<dbReference type="PANTHER" id="PTHR35891:SF3">
    <property type="entry name" value="THIOL:DISULFIDE INTERCHANGE PROTEIN DSBL"/>
    <property type="match status" value="1"/>
</dbReference>
<keyword evidence="4" id="KW-1185">Reference proteome</keyword>
<dbReference type="Proteomes" id="UP000322521">
    <property type="component" value="Unassembled WGS sequence"/>
</dbReference>
<evidence type="ECO:0000313" key="3">
    <source>
        <dbReference type="EMBL" id="KAA8675619.1"/>
    </source>
</evidence>
<dbReference type="PROSITE" id="PS51352">
    <property type="entry name" value="THIOREDOXIN_2"/>
    <property type="match status" value="1"/>
</dbReference>
<dbReference type="InterPro" id="IPR036249">
    <property type="entry name" value="Thioredoxin-like_sf"/>
</dbReference>
<name>A0A5M9NWZ7_9VIBR</name>
<dbReference type="InterPro" id="IPR013766">
    <property type="entry name" value="Thioredoxin_domain"/>
</dbReference>
<evidence type="ECO:0000256" key="1">
    <source>
        <dbReference type="SAM" id="SignalP"/>
    </source>
</evidence>
<dbReference type="InterPro" id="IPR001853">
    <property type="entry name" value="DSBA-like_thioredoxin_dom"/>
</dbReference>
<dbReference type="PANTHER" id="PTHR35891">
    <property type="entry name" value="THIOL:DISULFIDE INTERCHANGE PROTEIN DSBA"/>
    <property type="match status" value="1"/>
</dbReference>
<gene>
    <name evidence="3" type="ORF">F4W18_13430</name>
</gene>
<dbReference type="AlphaFoldDB" id="A0A5M9NWZ7"/>
<organism evidence="3 4">
    <name type="scientific">Vibrio gigantis</name>
    <dbReference type="NCBI Taxonomy" id="296199"/>
    <lineage>
        <taxon>Bacteria</taxon>
        <taxon>Pseudomonadati</taxon>
        <taxon>Pseudomonadota</taxon>
        <taxon>Gammaproteobacteria</taxon>
        <taxon>Vibrionales</taxon>
        <taxon>Vibrionaceae</taxon>
        <taxon>Vibrio</taxon>
    </lineage>
</organism>
<dbReference type="CDD" id="cd03023">
    <property type="entry name" value="DsbA_Com1_like"/>
    <property type="match status" value="1"/>
</dbReference>
<dbReference type="EMBL" id="VXJS01000007">
    <property type="protein sequence ID" value="KAA8675619.1"/>
    <property type="molecule type" value="Genomic_DNA"/>
</dbReference>
<protein>
    <submittedName>
        <fullName evidence="3">DsbA family protein</fullName>
    </submittedName>
</protein>
<dbReference type="Pfam" id="PF01323">
    <property type="entry name" value="DSBA"/>
    <property type="match status" value="1"/>
</dbReference>